<gene>
    <name evidence="1" type="ORF">DP114_24430</name>
</gene>
<reference evidence="1 2" key="1">
    <citation type="submission" date="2018-06" db="EMBL/GenBank/DDBJ databases">
        <title>Comparative genomics of Brasilonema spp. strains.</title>
        <authorList>
            <person name="Alvarenga D.O."/>
            <person name="Fiore M.F."/>
            <person name="Varani A.M."/>
        </authorList>
    </citation>
    <scope>NUCLEOTIDE SEQUENCE [LARGE SCALE GENOMIC DNA]</scope>
    <source>
        <strain evidence="1 2">CENA114</strain>
    </source>
</reference>
<proteinExistence type="predicted"/>
<dbReference type="Pfam" id="PF23856">
    <property type="entry name" value="DUF7219"/>
    <property type="match status" value="1"/>
</dbReference>
<evidence type="ECO:0000313" key="1">
    <source>
        <dbReference type="EMBL" id="QDL10626.1"/>
    </source>
</evidence>
<evidence type="ECO:0000313" key="2">
    <source>
        <dbReference type="Proteomes" id="UP000503129"/>
    </source>
</evidence>
<dbReference type="Proteomes" id="UP000503129">
    <property type="component" value="Chromosome"/>
</dbReference>
<dbReference type="EMBL" id="CP030118">
    <property type="protein sequence ID" value="QDL10626.1"/>
    <property type="molecule type" value="Genomic_DNA"/>
</dbReference>
<protein>
    <submittedName>
        <fullName evidence="1">Uncharacterized protein</fullName>
    </submittedName>
</protein>
<dbReference type="InterPro" id="IPR055643">
    <property type="entry name" value="DUF7219"/>
</dbReference>
<dbReference type="KEGG" id="bsen:DP114_24430"/>
<name>A0A856MNV1_9CYAN</name>
<organism evidence="1 2">
    <name type="scientific">Brasilonema sennae CENA114</name>
    <dbReference type="NCBI Taxonomy" id="415709"/>
    <lineage>
        <taxon>Bacteria</taxon>
        <taxon>Bacillati</taxon>
        <taxon>Cyanobacteriota</taxon>
        <taxon>Cyanophyceae</taxon>
        <taxon>Nostocales</taxon>
        <taxon>Scytonemataceae</taxon>
        <taxon>Brasilonema</taxon>
        <taxon>Bromeliae group (in: Brasilonema)</taxon>
    </lineage>
</organism>
<sequence length="86" mass="9868">MKPQIDKHDFLYQTRSYHGNFTPEALVFNANLQEFATRVGYISNLQTLGKLSPQDANQQITELWERLQQSYSELGIDSNTETKGCV</sequence>
<accession>A0A856MNV1</accession>
<keyword evidence="2" id="KW-1185">Reference proteome</keyword>
<dbReference type="AlphaFoldDB" id="A0A856MNV1"/>
<dbReference type="RefSeq" id="WP_171977327.1">
    <property type="nucleotide sequence ID" value="NZ_CAWOXK010000001.1"/>
</dbReference>